<evidence type="ECO:0000313" key="2">
    <source>
        <dbReference type="EMBL" id="GCC47261.1"/>
    </source>
</evidence>
<evidence type="ECO:0000313" key="3">
    <source>
        <dbReference type="Proteomes" id="UP000287033"/>
    </source>
</evidence>
<feature type="region of interest" description="Disordered" evidence="1">
    <location>
        <begin position="161"/>
        <end position="196"/>
    </location>
</feature>
<proteinExistence type="predicted"/>
<feature type="compositionally biased region" description="Basic and acidic residues" evidence="1">
    <location>
        <begin position="11"/>
        <end position="27"/>
    </location>
</feature>
<sequence>MQRRLGGGVEKIGEGDEAGRRRADRDRELDRQALESGLQRGRILVVADHDLGAAVGQHVLRLRRRQPPVQAEQRAAQLADGVAQNRPFDPDLGPQHHDVAGDDAASSQAMRNAVCGIVELRPRHPAIAFEEGDIVGAIGRPILNAVRQNAHFASLPSTVATKRAPMASRSTPSGSTSHCATDPRRPARISALSVSRSMSGLNRPAAIPALRP</sequence>
<protein>
    <submittedName>
        <fullName evidence="2">Uncharacterized protein</fullName>
    </submittedName>
</protein>
<organism evidence="2 3">
    <name type="scientific">Chiloscyllium punctatum</name>
    <name type="common">Brownbanded bambooshark</name>
    <name type="synonym">Hemiscyllium punctatum</name>
    <dbReference type="NCBI Taxonomy" id="137246"/>
    <lineage>
        <taxon>Eukaryota</taxon>
        <taxon>Metazoa</taxon>
        <taxon>Chordata</taxon>
        <taxon>Craniata</taxon>
        <taxon>Vertebrata</taxon>
        <taxon>Chondrichthyes</taxon>
        <taxon>Elasmobranchii</taxon>
        <taxon>Galeomorphii</taxon>
        <taxon>Galeoidea</taxon>
        <taxon>Orectolobiformes</taxon>
        <taxon>Hemiscylliidae</taxon>
        <taxon>Chiloscyllium</taxon>
    </lineage>
</organism>
<name>A0A401TX84_CHIPU</name>
<keyword evidence="3" id="KW-1185">Reference proteome</keyword>
<dbReference type="Proteomes" id="UP000287033">
    <property type="component" value="Unassembled WGS sequence"/>
</dbReference>
<dbReference type="AlphaFoldDB" id="A0A401TX84"/>
<gene>
    <name evidence="2" type="ORF">chiPu_0031151</name>
</gene>
<dbReference type="EMBL" id="BEZZ01202257">
    <property type="protein sequence ID" value="GCC47261.1"/>
    <property type="molecule type" value="Genomic_DNA"/>
</dbReference>
<feature type="compositionally biased region" description="Gly residues" evidence="1">
    <location>
        <begin position="1"/>
        <end position="10"/>
    </location>
</feature>
<reference evidence="2 3" key="1">
    <citation type="journal article" date="2018" name="Nat. Ecol. Evol.">
        <title>Shark genomes provide insights into elasmobranch evolution and the origin of vertebrates.</title>
        <authorList>
            <person name="Hara Y"/>
            <person name="Yamaguchi K"/>
            <person name="Onimaru K"/>
            <person name="Kadota M"/>
            <person name="Koyanagi M"/>
            <person name="Keeley SD"/>
            <person name="Tatsumi K"/>
            <person name="Tanaka K"/>
            <person name="Motone F"/>
            <person name="Kageyama Y"/>
            <person name="Nozu R"/>
            <person name="Adachi N"/>
            <person name="Nishimura O"/>
            <person name="Nakagawa R"/>
            <person name="Tanegashima C"/>
            <person name="Kiyatake I"/>
            <person name="Matsumoto R"/>
            <person name="Murakumo K"/>
            <person name="Nishida K"/>
            <person name="Terakita A"/>
            <person name="Kuratani S"/>
            <person name="Sato K"/>
            <person name="Hyodo S Kuraku.S."/>
        </authorList>
    </citation>
    <scope>NUCLEOTIDE SEQUENCE [LARGE SCALE GENOMIC DNA]</scope>
</reference>
<evidence type="ECO:0000256" key="1">
    <source>
        <dbReference type="SAM" id="MobiDB-lite"/>
    </source>
</evidence>
<accession>A0A401TX84</accession>
<feature type="non-terminal residue" evidence="2">
    <location>
        <position position="212"/>
    </location>
</feature>
<comment type="caution">
    <text evidence="2">The sequence shown here is derived from an EMBL/GenBank/DDBJ whole genome shotgun (WGS) entry which is preliminary data.</text>
</comment>
<feature type="compositionally biased region" description="Polar residues" evidence="1">
    <location>
        <begin position="168"/>
        <end position="179"/>
    </location>
</feature>
<feature type="region of interest" description="Disordered" evidence="1">
    <location>
        <begin position="1"/>
        <end position="27"/>
    </location>
</feature>